<organism evidence="7 8">
    <name type="scientific">Cryptococcus decagattii</name>
    <dbReference type="NCBI Taxonomy" id="1859122"/>
    <lineage>
        <taxon>Eukaryota</taxon>
        <taxon>Fungi</taxon>
        <taxon>Dikarya</taxon>
        <taxon>Basidiomycota</taxon>
        <taxon>Agaricomycotina</taxon>
        <taxon>Tremellomycetes</taxon>
        <taxon>Tremellales</taxon>
        <taxon>Cryptococcaceae</taxon>
        <taxon>Cryptococcus</taxon>
        <taxon>Cryptococcus gattii species complex</taxon>
    </lineage>
</organism>
<evidence type="ECO:0000256" key="1">
    <source>
        <dbReference type="ARBA" id="ARBA00004141"/>
    </source>
</evidence>
<dbReference type="SUPFAM" id="SSF103473">
    <property type="entry name" value="MFS general substrate transporter"/>
    <property type="match status" value="1"/>
</dbReference>
<dbReference type="PANTHER" id="PTHR43791">
    <property type="entry name" value="PERMEASE-RELATED"/>
    <property type="match status" value="1"/>
</dbReference>
<proteinExistence type="predicted"/>
<evidence type="ECO:0000256" key="5">
    <source>
        <dbReference type="ARBA" id="ARBA00023136"/>
    </source>
</evidence>
<keyword evidence="2" id="KW-0813">Transport</keyword>
<evidence type="ECO:0000256" key="4">
    <source>
        <dbReference type="ARBA" id="ARBA00022989"/>
    </source>
</evidence>
<dbReference type="GeneID" id="89987599"/>
<dbReference type="InterPro" id="IPR036259">
    <property type="entry name" value="MFS_trans_sf"/>
</dbReference>
<protein>
    <submittedName>
        <fullName evidence="7">Uncharacterized protein</fullName>
    </submittedName>
</protein>
<comment type="subcellular location">
    <subcellularLocation>
        <location evidence="1">Membrane</location>
        <topology evidence="1">Multi-pass membrane protein</topology>
    </subcellularLocation>
</comment>
<evidence type="ECO:0000313" key="7">
    <source>
        <dbReference type="EMBL" id="WVO19536.1"/>
    </source>
</evidence>
<dbReference type="RefSeq" id="XP_064718776.1">
    <property type="nucleotide sequence ID" value="XM_064862704.1"/>
</dbReference>
<reference evidence="7 8" key="1">
    <citation type="submission" date="2024-01" db="EMBL/GenBank/DDBJ databases">
        <title>Comparative genomics of Cryptococcus and Kwoniella reveals pathogenesis evolution and contrasting modes of karyotype evolution via chromosome fusion or intercentromeric recombination.</title>
        <authorList>
            <person name="Coelho M.A."/>
            <person name="David-Palma M."/>
            <person name="Shea T."/>
            <person name="Bowers K."/>
            <person name="McGinley-Smith S."/>
            <person name="Mohammad A.W."/>
            <person name="Gnirke A."/>
            <person name="Yurkov A.M."/>
            <person name="Nowrousian M."/>
            <person name="Sun S."/>
            <person name="Cuomo C.A."/>
            <person name="Heitman J."/>
        </authorList>
    </citation>
    <scope>NUCLEOTIDE SEQUENCE [LARGE SCALE GENOMIC DNA]</scope>
    <source>
        <strain evidence="7 8">7685027</strain>
    </source>
</reference>
<evidence type="ECO:0000256" key="6">
    <source>
        <dbReference type="SAM" id="Phobius"/>
    </source>
</evidence>
<dbReference type="Proteomes" id="UP001432216">
    <property type="component" value="Chromosome 1"/>
</dbReference>
<keyword evidence="3 6" id="KW-0812">Transmembrane</keyword>
<name>A0ABZ2AQD5_9TREE</name>
<feature type="transmembrane region" description="Helical" evidence="6">
    <location>
        <begin position="218"/>
        <end position="237"/>
    </location>
</feature>
<keyword evidence="8" id="KW-1185">Reference proteome</keyword>
<feature type="transmembrane region" description="Helical" evidence="6">
    <location>
        <begin position="169"/>
        <end position="187"/>
    </location>
</feature>
<evidence type="ECO:0000313" key="8">
    <source>
        <dbReference type="Proteomes" id="UP001432216"/>
    </source>
</evidence>
<accession>A0ABZ2AQD5</accession>
<keyword evidence="4 6" id="KW-1133">Transmembrane helix</keyword>
<gene>
    <name evidence="7" type="ORF">IAS62_000823</name>
</gene>
<evidence type="ECO:0000256" key="3">
    <source>
        <dbReference type="ARBA" id="ARBA00022692"/>
    </source>
</evidence>
<feature type="transmembrane region" description="Helical" evidence="6">
    <location>
        <begin position="130"/>
        <end position="149"/>
    </location>
</feature>
<keyword evidence="5 6" id="KW-0472">Membrane</keyword>
<sequence>MRRFQDNANQTSSRLEAPSVISEDIRTTLLSGGVVVNKAQACCGESESPPSTLVRLSRVLFPALSPTVSSKWTPNYGAGKFFSSSKVLSLTASFLTDREKEVARLRILKDGSTTVDAKYRKVFFKPLKDWKFYIFASIALCYGVATFAAGSFPAQIIGRFHYFVVKTNLFTVAPYAVGTIALCVTAWSSDRFREQGFHLVSSIILCNDPTEDGRAFRVGAYTFLANLGGIVSAQIFLDKYSPAYIIPPGITAGIEGLAAILIIDLRMWMYVDNRKRNEAQGVSWQSKDVPTEVLAEGPKNPMFRHFY</sequence>
<feature type="transmembrane region" description="Helical" evidence="6">
    <location>
        <begin position="243"/>
        <end position="265"/>
    </location>
</feature>
<evidence type="ECO:0000256" key="2">
    <source>
        <dbReference type="ARBA" id="ARBA00022448"/>
    </source>
</evidence>
<dbReference type="PANTHER" id="PTHR43791:SF9">
    <property type="entry name" value="MAJOR FACILITATOR-TYPE TRANSPORTER HXNP"/>
    <property type="match status" value="1"/>
</dbReference>
<dbReference type="EMBL" id="CP143806">
    <property type="protein sequence ID" value="WVO19536.1"/>
    <property type="molecule type" value="Genomic_DNA"/>
</dbReference>